<dbReference type="SUPFAM" id="SSF56219">
    <property type="entry name" value="DNase I-like"/>
    <property type="match status" value="1"/>
</dbReference>
<reference evidence="2 3" key="1">
    <citation type="submission" date="2018-12" db="EMBL/GenBank/DDBJ databases">
        <authorList>
            <person name="Li F."/>
        </authorList>
    </citation>
    <scope>NUCLEOTIDE SEQUENCE [LARGE SCALE GENOMIC DNA]</scope>
    <source>
        <strain evidence="2 3">EGI 6500705</strain>
    </source>
</reference>
<dbReference type="Pfam" id="PF03372">
    <property type="entry name" value="Exo_endo_phos"/>
    <property type="match status" value="1"/>
</dbReference>
<evidence type="ECO:0000313" key="2">
    <source>
        <dbReference type="EMBL" id="RUQ96634.1"/>
    </source>
</evidence>
<dbReference type="OrthoDB" id="9803914at2"/>
<dbReference type="Proteomes" id="UP000274909">
    <property type="component" value="Unassembled WGS sequence"/>
</dbReference>
<comment type="caution">
    <text evidence="2">The sequence shown here is derived from an EMBL/GenBank/DDBJ whole genome shotgun (WGS) entry which is preliminary data.</text>
</comment>
<sequence length="195" mass="21682">QGGFTEKYDNGGIGNVSTNKPAKVSLENCTEAGYKCVCLNARSIVNKRNELNIMVEDTDPHIIGITESWANKEISDAELGLPGYVMFRKDRIGRRGGGVILYIKESIQAYEIILEKEADCEEAVWCNIVTGNSTLTVGLVYRSPNISIEDNEKIQTAIKEVSKRDCIIMGDFNHGHIQWESLQSTGHEDQKCLVL</sequence>
<protein>
    <recommendedName>
        <fullName evidence="1">Endonuclease/exonuclease/phosphatase domain-containing protein</fullName>
    </recommendedName>
</protein>
<dbReference type="InterPro" id="IPR036691">
    <property type="entry name" value="Endo/exonu/phosph_ase_sf"/>
</dbReference>
<accession>A0A433JMN8</accession>
<feature type="domain" description="Endonuclease/exonuclease/phosphatase" evidence="1">
    <location>
        <begin position="50"/>
        <end position="182"/>
    </location>
</feature>
<dbReference type="GO" id="GO:0031012">
    <property type="term" value="C:extracellular matrix"/>
    <property type="evidence" value="ECO:0007669"/>
    <property type="project" value="TreeGrafter"/>
</dbReference>
<dbReference type="EMBL" id="RZGZ01000012">
    <property type="protein sequence ID" value="RUQ96634.1"/>
    <property type="molecule type" value="Genomic_DNA"/>
</dbReference>
<dbReference type="GO" id="GO:0003824">
    <property type="term" value="F:catalytic activity"/>
    <property type="evidence" value="ECO:0007669"/>
    <property type="project" value="InterPro"/>
</dbReference>
<feature type="non-terminal residue" evidence="2">
    <location>
        <position position="1"/>
    </location>
</feature>
<proteinExistence type="predicted"/>
<evidence type="ECO:0000313" key="3">
    <source>
        <dbReference type="Proteomes" id="UP000274909"/>
    </source>
</evidence>
<evidence type="ECO:0000259" key="1">
    <source>
        <dbReference type="Pfam" id="PF03372"/>
    </source>
</evidence>
<keyword evidence="3" id="KW-1185">Reference proteome</keyword>
<dbReference type="AlphaFoldDB" id="A0A433JMN8"/>
<dbReference type="InterPro" id="IPR005135">
    <property type="entry name" value="Endo/exonuclease/phosphatase"/>
</dbReference>
<dbReference type="Gene3D" id="3.60.10.10">
    <property type="entry name" value="Endonuclease/exonuclease/phosphatase"/>
    <property type="match status" value="1"/>
</dbReference>
<name>A0A433JMN8_9MICO</name>
<dbReference type="PANTHER" id="PTHR33395:SF22">
    <property type="entry name" value="REVERSE TRANSCRIPTASE DOMAIN-CONTAINING PROTEIN"/>
    <property type="match status" value="1"/>
</dbReference>
<gene>
    <name evidence="2" type="ORF">ELQ94_17130</name>
</gene>
<organism evidence="2 3">
    <name type="scientific">Labedella endophytica</name>
    <dbReference type="NCBI Taxonomy" id="1523160"/>
    <lineage>
        <taxon>Bacteria</taxon>
        <taxon>Bacillati</taxon>
        <taxon>Actinomycetota</taxon>
        <taxon>Actinomycetes</taxon>
        <taxon>Micrococcales</taxon>
        <taxon>Microbacteriaceae</taxon>
        <taxon>Labedella</taxon>
    </lineage>
</organism>
<feature type="non-terminal residue" evidence="2">
    <location>
        <position position="195"/>
    </location>
</feature>
<dbReference type="PANTHER" id="PTHR33395">
    <property type="entry name" value="TRANSCRIPTASE, PUTATIVE-RELATED-RELATED"/>
    <property type="match status" value="1"/>
</dbReference>
<dbReference type="RefSeq" id="WP_133447512.1">
    <property type="nucleotide sequence ID" value="NZ_RZGZ01000012.1"/>
</dbReference>